<dbReference type="InterPro" id="IPR011990">
    <property type="entry name" value="TPR-like_helical_dom_sf"/>
</dbReference>
<dbReference type="EMBL" id="CP052909">
    <property type="protein sequence ID" value="QNJ97768.1"/>
    <property type="molecule type" value="Genomic_DNA"/>
</dbReference>
<keyword evidence="7" id="KW-0067">ATP-binding</keyword>
<protein>
    <recommendedName>
        <fullName evidence="2">histidine kinase</fullName>
        <ecNumber evidence="2">2.7.13.3</ecNumber>
    </recommendedName>
</protein>
<dbReference type="Gene3D" id="3.30.450.20">
    <property type="entry name" value="PAS domain"/>
    <property type="match status" value="1"/>
</dbReference>
<comment type="catalytic activity">
    <reaction evidence="1">
        <text>ATP + protein L-histidine = ADP + protein N-phospho-L-histidine.</text>
        <dbReference type="EC" id="2.7.13.3"/>
    </reaction>
</comment>
<dbReference type="InterPro" id="IPR011495">
    <property type="entry name" value="Sig_transdc_His_kin_sub2_dim/P"/>
</dbReference>
<dbReference type="Pfam" id="PF02518">
    <property type="entry name" value="HATPase_c"/>
    <property type="match status" value="1"/>
</dbReference>
<evidence type="ECO:0000313" key="10">
    <source>
        <dbReference type="EMBL" id="QNJ97768.1"/>
    </source>
</evidence>
<keyword evidence="8" id="KW-0812">Transmembrane</keyword>
<keyword evidence="11" id="KW-1185">Reference proteome</keyword>
<organism evidence="10 11">
    <name type="scientific">Constantimarinum furrinae</name>
    <dbReference type="NCBI Taxonomy" id="2562285"/>
    <lineage>
        <taxon>Bacteria</taxon>
        <taxon>Pseudomonadati</taxon>
        <taxon>Bacteroidota</taxon>
        <taxon>Flavobacteriia</taxon>
        <taxon>Flavobacteriales</taxon>
        <taxon>Flavobacteriaceae</taxon>
        <taxon>Altibacter/Constantimarinum group</taxon>
        <taxon>Constantimarinum</taxon>
    </lineage>
</organism>
<keyword evidence="8" id="KW-0472">Membrane</keyword>
<evidence type="ECO:0000256" key="8">
    <source>
        <dbReference type="SAM" id="Phobius"/>
    </source>
</evidence>
<dbReference type="Gene3D" id="3.30.565.10">
    <property type="entry name" value="Histidine kinase-like ATPase, C-terminal domain"/>
    <property type="match status" value="1"/>
</dbReference>
<reference evidence="10 11" key="1">
    <citation type="submission" date="2020-04" db="EMBL/GenBank/DDBJ databases">
        <title>Genome sequence of Altibacter aquimarinus strain ALE3EI.</title>
        <authorList>
            <person name="Oh H.-M."/>
            <person name="Jang D."/>
        </authorList>
    </citation>
    <scope>NUCLEOTIDE SEQUENCE [LARGE SCALE GENOMIC DNA]</scope>
    <source>
        <strain evidence="10 11">ALE3EI</strain>
    </source>
</reference>
<dbReference type="PANTHER" id="PTHR41523:SF8">
    <property type="entry name" value="ETHYLENE RESPONSE SENSOR PROTEIN"/>
    <property type="match status" value="1"/>
</dbReference>
<accession>A0A7G8PTV2</accession>
<dbReference type="Proteomes" id="UP000515514">
    <property type="component" value="Chromosome"/>
</dbReference>
<feature type="domain" description="Histidine kinase/HSP90-like ATPase" evidence="9">
    <location>
        <begin position="546"/>
        <end position="643"/>
    </location>
</feature>
<dbReference type="InterPro" id="IPR036890">
    <property type="entry name" value="HATPase_C_sf"/>
</dbReference>
<evidence type="ECO:0000256" key="6">
    <source>
        <dbReference type="ARBA" id="ARBA00022777"/>
    </source>
</evidence>
<dbReference type="SMART" id="SM00387">
    <property type="entry name" value="HATPase_c"/>
    <property type="match status" value="1"/>
</dbReference>
<keyword evidence="3" id="KW-0597">Phosphoprotein</keyword>
<dbReference type="GO" id="GO:0004673">
    <property type="term" value="F:protein histidine kinase activity"/>
    <property type="evidence" value="ECO:0007669"/>
    <property type="project" value="UniProtKB-EC"/>
</dbReference>
<name>A0A7G8PTV2_9FLAO</name>
<evidence type="ECO:0000259" key="9">
    <source>
        <dbReference type="SMART" id="SM00387"/>
    </source>
</evidence>
<dbReference type="RefSeq" id="WP_186991944.1">
    <property type="nucleotide sequence ID" value="NZ_CP052909.1"/>
</dbReference>
<gene>
    <name evidence="10" type="ORF">ALE3EI_1201</name>
</gene>
<dbReference type="EC" id="2.7.13.3" evidence="2"/>
<dbReference type="GO" id="GO:0005524">
    <property type="term" value="F:ATP binding"/>
    <property type="evidence" value="ECO:0007669"/>
    <property type="project" value="UniProtKB-KW"/>
</dbReference>
<evidence type="ECO:0000256" key="7">
    <source>
        <dbReference type="ARBA" id="ARBA00022840"/>
    </source>
</evidence>
<dbReference type="InterPro" id="IPR003594">
    <property type="entry name" value="HATPase_dom"/>
</dbReference>
<evidence type="ECO:0000256" key="4">
    <source>
        <dbReference type="ARBA" id="ARBA00022679"/>
    </source>
</evidence>
<dbReference type="SUPFAM" id="SSF48452">
    <property type="entry name" value="TPR-like"/>
    <property type="match status" value="1"/>
</dbReference>
<evidence type="ECO:0000256" key="3">
    <source>
        <dbReference type="ARBA" id="ARBA00022553"/>
    </source>
</evidence>
<evidence type="ECO:0000256" key="1">
    <source>
        <dbReference type="ARBA" id="ARBA00000085"/>
    </source>
</evidence>
<keyword evidence="8" id="KW-1133">Transmembrane helix</keyword>
<keyword evidence="4" id="KW-0808">Transferase</keyword>
<proteinExistence type="predicted"/>
<evidence type="ECO:0000313" key="11">
    <source>
        <dbReference type="Proteomes" id="UP000515514"/>
    </source>
</evidence>
<sequence length="645" mass="74588">MKYIKGTSICVNTWKLRLILLLFLWCFNPTHFSAQEISETYIDSIVAVSKSMKSDAKKMEIGKLTQKMSRMQPKAALPLYHYLDTEYASEKELRMYAYLSYGPNLVNNGLIERSKEIRFQGLKWAKELNNHVMIHDFYHLISSHYVNTTVVDSATFYVNEAEKIALENLEDLGPMLWQVYQRKGDIQYILGNSDLKSMYYEKAWVEMSKYPEHHARGFLLYLITDHFNEVKDHVKQAHYAEMLIEYYKAKELKTPDYHFPVESVLLEANTPEGISHLKKVIAASDSLNNYNAYSTSASVLAQAMIDRGTPEEAIPIMERTIERLEKVNYLIGHSREKALLTKLYEAAGDYKKAYEALKNQKVMEDSIRTSEMLSRIADYEVRYDTERKDRELDKQAAAQKLLYLILGSIAVVLSILTFYFVRNRKKNKLLAQQKKLLESTLDEKNVLLKETHHRVKNSFQIVSSLLYLQSENIEDQEAQLAIREAQNRVRSMVLIHQKLYNKDQLVGIDTKEYFSDLTKDIFESHHSRKNEMSYELNVQPMVLDIETITPVGLILNELITNVLKHAFVETKTSQKMHIDFGREGDHLILKVSDNGKGMPEKIRESSFGIKLMRALAKKLKATLNFSQSVPHGTVATLSISRFKVL</sequence>
<dbReference type="PANTHER" id="PTHR41523">
    <property type="entry name" value="TWO-COMPONENT SYSTEM SENSOR PROTEIN"/>
    <property type="match status" value="1"/>
</dbReference>
<dbReference type="SUPFAM" id="SSF55874">
    <property type="entry name" value="ATPase domain of HSP90 chaperone/DNA topoisomerase II/histidine kinase"/>
    <property type="match status" value="1"/>
</dbReference>
<evidence type="ECO:0000256" key="5">
    <source>
        <dbReference type="ARBA" id="ARBA00022741"/>
    </source>
</evidence>
<keyword evidence="5" id="KW-0547">Nucleotide-binding</keyword>
<dbReference type="Pfam" id="PF07568">
    <property type="entry name" value="HisKA_2"/>
    <property type="match status" value="1"/>
</dbReference>
<evidence type="ECO:0000256" key="2">
    <source>
        <dbReference type="ARBA" id="ARBA00012438"/>
    </source>
</evidence>
<keyword evidence="6 10" id="KW-0418">Kinase</keyword>
<dbReference type="AlphaFoldDB" id="A0A7G8PTV2"/>
<feature type="transmembrane region" description="Helical" evidence="8">
    <location>
        <begin position="401"/>
        <end position="421"/>
    </location>
</feature>
<dbReference type="KEGG" id="alti:ALE3EI_1201"/>